<dbReference type="InterPro" id="IPR052028">
    <property type="entry name" value="HipA_Ser/Thr_kinase"/>
</dbReference>
<evidence type="ECO:0000313" key="6">
    <source>
        <dbReference type="EMBL" id="CAA6805062.1"/>
    </source>
</evidence>
<reference evidence="6" key="1">
    <citation type="submission" date="2020-01" db="EMBL/GenBank/DDBJ databases">
        <authorList>
            <person name="Meier V. D."/>
            <person name="Meier V D."/>
        </authorList>
    </citation>
    <scope>NUCLEOTIDE SEQUENCE</scope>
    <source>
        <strain evidence="6">HLG_WM_MAG_09</strain>
    </source>
</reference>
<evidence type="ECO:0000259" key="5">
    <source>
        <dbReference type="Pfam" id="PF13657"/>
    </source>
</evidence>
<keyword evidence="2" id="KW-0808">Transferase</keyword>
<dbReference type="InterPro" id="IPR012893">
    <property type="entry name" value="HipA-like_C"/>
</dbReference>
<gene>
    <name evidence="6" type="ORF">HELGO_WM30440</name>
</gene>
<proteinExistence type="inferred from homology"/>
<protein>
    <submittedName>
        <fullName evidence="6">HIPA PROTEIN</fullName>
    </submittedName>
</protein>
<dbReference type="PANTHER" id="PTHR37419">
    <property type="entry name" value="SERINE/THREONINE-PROTEIN KINASE TOXIN HIPA"/>
    <property type="match status" value="1"/>
</dbReference>
<keyword evidence="3" id="KW-0418">Kinase</keyword>
<dbReference type="Pfam" id="PF07804">
    <property type="entry name" value="HipA_C"/>
    <property type="match status" value="1"/>
</dbReference>
<name>A0A6S6S5W7_9GAMM</name>
<dbReference type="EMBL" id="CACVAT010000078">
    <property type="protein sequence ID" value="CAA6805062.1"/>
    <property type="molecule type" value="Genomic_DNA"/>
</dbReference>
<dbReference type="PANTHER" id="PTHR37419:SF8">
    <property type="entry name" value="TOXIN YJJJ"/>
    <property type="match status" value="1"/>
</dbReference>
<dbReference type="InterPro" id="IPR017508">
    <property type="entry name" value="HipA_N1"/>
</dbReference>
<dbReference type="GO" id="GO:0005829">
    <property type="term" value="C:cytosol"/>
    <property type="evidence" value="ECO:0007669"/>
    <property type="project" value="TreeGrafter"/>
</dbReference>
<dbReference type="GO" id="GO:0004674">
    <property type="term" value="F:protein serine/threonine kinase activity"/>
    <property type="evidence" value="ECO:0007669"/>
    <property type="project" value="TreeGrafter"/>
</dbReference>
<feature type="domain" description="HipA-like C-terminal" evidence="4">
    <location>
        <begin position="159"/>
        <end position="378"/>
    </location>
</feature>
<accession>A0A6S6S5W7</accession>
<dbReference type="Pfam" id="PF13657">
    <property type="entry name" value="Couple_hipA"/>
    <property type="match status" value="1"/>
</dbReference>
<sequence length="410" mass="45734">MKHITKLRVHSGGATVGELGADNRDRIYFQYDAEWLKTGFDLSPGTLPFNHELQLSPEPQEFSGLHGVFYDSLPDGWGLLLMDRAFREQAGWQNHEITPLDRLAYMGSRTMGALEYEPAMTHQDNSETIDIAQLAGSAHQVLQGETPEVLQQLQIHGGSPGGARPKVTVALSPDNEQCLSGFNRLPASYQHWLVKFRANEDPLDMGRVELAYARMAKLAGLALPECRLLQVGQDTSKDEFFAVQRFDREGNIRQHVLSLSAYIYASHRVPCIDYETVIRATYNITRSMAEAEKAFRLMVFNVLAHNKDDHSKNFAFIRRAHGWELSPVFDLTFNAGLNNQHTTDIAGSGNPRLKDVKQVAENCGIKNWQIIVEEVLTATGQWEGIARDGGVSDVEIGKIGRALGDIRGSF</sequence>
<evidence type="ECO:0000256" key="2">
    <source>
        <dbReference type="ARBA" id="ARBA00022679"/>
    </source>
</evidence>
<comment type="similarity">
    <text evidence="1">Belongs to the HipA Ser/Thr kinase family.</text>
</comment>
<dbReference type="AlphaFoldDB" id="A0A6S6S5W7"/>
<evidence type="ECO:0000256" key="1">
    <source>
        <dbReference type="ARBA" id="ARBA00010164"/>
    </source>
</evidence>
<evidence type="ECO:0000259" key="4">
    <source>
        <dbReference type="Pfam" id="PF07804"/>
    </source>
</evidence>
<evidence type="ECO:0000256" key="3">
    <source>
        <dbReference type="ARBA" id="ARBA00022777"/>
    </source>
</evidence>
<feature type="domain" description="HipA N-terminal subdomain 1" evidence="5">
    <location>
        <begin position="7"/>
        <end position="116"/>
    </location>
</feature>
<dbReference type="Gene3D" id="1.10.1070.20">
    <property type="match status" value="1"/>
</dbReference>
<organism evidence="6">
    <name type="scientific">uncultured Thiotrichaceae bacterium</name>
    <dbReference type="NCBI Taxonomy" id="298394"/>
    <lineage>
        <taxon>Bacteria</taxon>
        <taxon>Pseudomonadati</taxon>
        <taxon>Pseudomonadota</taxon>
        <taxon>Gammaproteobacteria</taxon>
        <taxon>Thiotrichales</taxon>
        <taxon>Thiotrichaceae</taxon>
        <taxon>environmental samples</taxon>
    </lineage>
</organism>